<organism evidence="1 2">
    <name type="scientific">Cetraspora pellucida</name>
    <dbReference type="NCBI Taxonomy" id="1433469"/>
    <lineage>
        <taxon>Eukaryota</taxon>
        <taxon>Fungi</taxon>
        <taxon>Fungi incertae sedis</taxon>
        <taxon>Mucoromycota</taxon>
        <taxon>Glomeromycotina</taxon>
        <taxon>Glomeromycetes</taxon>
        <taxon>Diversisporales</taxon>
        <taxon>Gigasporaceae</taxon>
        <taxon>Cetraspora</taxon>
    </lineage>
</organism>
<name>A0A9N8VUP2_9GLOM</name>
<evidence type="ECO:0000313" key="2">
    <source>
        <dbReference type="Proteomes" id="UP000789759"/>
    </source>
</evidence>
<proteinExistence type="predicted"/>
<keyword evidence="2" id="KW-1185">Reference proteome</keyword>
<dbReference type="EMBL" id="CAJVQA010000220">
    <property type="protein sequence ID" value="CAG8463028.1"/>
    <property type="molecule type" value="Genomic_DNA"/>
</dbReference>
<evidence type="ECO:0000313" key="1">
    <source>
        <dbReference type="EMBL" id="CAG8463028.1"/>
    </source>
</evidence>
<accession>A0A9N8VUP2</accession>
<comment type="caution">
    <text evidence="1">The sequence shown here is derived from an EMBL/GenBank/DDBJ whole genome shotgun (WGS) entry which is preliminary data.</text>
</comment>
<sequence>MSVWSYATDTNNIIQPKKPYNINNNENSSTTVFSSSNYDTCEIQISKQSIFKSIANLIKKIKVIANRISHVEINNCLSLFIKKLNN</sequence>
<gene>
    <name evidence="1" type="ORF">CPELLU_LOCUS714</name>
</gene>
<dbReference type="OrthoDB" id="2418606at2759"/>
<dbReference type="Proteomes" id="UP000789759">
    <property type="component" value="Unassembled WGS sequence"/>
</dbReference>
<reference evidence="1" key="1">
    <citation type="submission" date="2021-06" db="EMBL/GenBank/DDBJ databases">
        <authorList>
            <person name="Kallberg Y."/>
            <person name="Tangrot J."/>
            <person name="Rosling A."/>
        </authorList>
    </citation>
    <scope>NUCLEOTIDE SEQUENCE</scope>
    <source>
        <strain evidence="1">FL966</strain>
    </source>
</reference>
<dbReference type="AlphaFoldDB" id="A0A9N8VUP2"/>
<protein>
    <submittedName>
        <fullName evidence="1">16657_t:CDS:1</fullName>
    </submittedName>
</protein>